<feature type="compositionally biased region" description="Polar residues" evidence="2">
    <location>
        <begin position="1"/>
        <end position="19"/>
    </location>
</feature>
<feature type="region of interest" description="Disordered" evidence="2">
    <location>
        <begin position="1"/>
        <end position="49"/>
    </location>
</feature>
<reference evidence="3" key="1">
    <citation type="submission" date="2021-12" db="EMBL/GenBank/DDBJ databases">
        <authorList>
            <person name="King R."/>
        </authorList>
    </citation>
    <scope>NUCLEOTIDE SEQUENCE</scope>
</reference>
<keyword evidence="1" id="KW-0175">Coiled coil</keyword>
<keyword evidence="4" id="KW-1185">Reference proteome</keyword>
<organism evidence="3 4">
    <name type="scientific">Diatraea saccharalis</name>
    <name type="common">sugarcane borer</name>
    <dbReference type="NCBI Taxonomy" id="40085"/>
    <lineage>
        <taxon>Eukaryota</taxon>
        <taxon>Metazoa</taxon>
        <taxon>Ecdysozoa</taxon>
        <taxon>Arthropoda</taxon>
        <taxon>Hexapoda</taxon>
        <taxon>Insecta</taxon>
        <taxon>Pterygota</taxon>
        <taxon>Neoptera</taxon>
        <taxon>Endopterygota</taxon>
        <taxon>Lepidoptera</taxon>
        <taxon>Glossata</taxon>
        <taxon>Ditrysia</taxon>
        <taxon>Pyraloidea</taxon>
        <taxon>Crambidae</taxon>
        <taxon>Crambinae</taxon>
        <taxon>Diatraea</taxon>
    </lineage>
</organism>
<name>A0A9N9R6I7_9NEOP</name>
<dbReference type="EMBL" id="OU893352">
    <property type="protein sequence ID" value="CAG9790252.1"/>
    <property type="molecule type" value="Genomic_DNA"/>
</dbReference>
<evidence type="ECO:0000256" key="2">
    <source>
        <dbReference type="SAM" id="MobiDB-lite"/>
    </source>
</evidence>
<dbReference type="Proteomes" id="UP001153714">
    <property type="component" value="Chromosome 21"/>
</dbReference>
<sequence length="583" mass="67599">MFRSPQMAQRLSGTQKQAPTPSPRRSLGSNPKTPQEKTESKPREWGPDMDRFWEELTNITSKLSKALEVLESQATLRKDTKEKLILTLRKTKEKSKKMEDTVKEIRSYIEQQEIRYGIMERDIKELKKEEDLKETIEGMKNSQEEATIRMEKLMKEWEERYLGNVENRLKEIEEGMEEKTDEWEREGNTTKNTTKIIRKLENIEDNLTAEIIDIGRRMGEKIEDNENSIREKIEETGTKIEEYAEKLVDKIDNRDKESDNGTSINNTLAEQCLKEIEGHLNDSIIHAREEIIAEIRHQIGEIETKKPSSKTVENTSKIPTYAEVIREQKNRVPKTLHSLIIKSTNPNDMSEDVIKKVKNKIDAKKEGIKVDQIRKCKDQRVIIGCEEKEQIEKIEGKLKIGKELKIEKATNKDPLVVLKDVFKDIDDEELIQAIQEQNKCIFEGLFEEDKKIKIKFKKSTRRENTIHIALQIKPSLWQRMTGAGYLHIDLQRVRVEDQSPVIQCTKCLEFGHGRKFCTASATRCSHCGGSHLRPECPDREGKPPRCCNCLHSGLPENTHNAFSKECPIRAKWDFLARATTAYE</sequence>
<evidence type="ECO:0000313" key="4">
    <source>
        <dbReference type="Proteomes" id="UP001153714"/>
    </source>
</evidence>
<dbReference type="AlphaFoldDB" id="A0A9N9R6I7"/>
<gene>
    <name evidence="3" type="ORF">DIATSA_LOCUS7921</name>
</gene>
<evidence type="ECO:0000256" key="1">
    <source>
        <dbReference type="SAM" id="Coils"/>
    </source>
</evidence>
<feature type="coiled-coil region" evidence="1">
    <location>
        <begin position="81"/>
        <end position="186"/>
    </location>
</feature>
<evidence type="ECO:0000313" key="3">
    <source>
        <dbReference type="EMBL" id="CAG9790252.1"/>
    </source>
</evidence>
<dbReference type="OrthoDB" id="10022108at2759"/>
<feature type="compositionally biased region" description="Basic and acidic residues" evidence="2">
    <location>
        <begin position="34"/>
        <end position="49"/>
    </location>
</feature>
<reference evidence="3" key="2">
    <citation type="submission" date="2022-10" db="EMBL/GenBank/DDBJ databases">
        <authorList>
            <consortium name="ENA_rothamsted_submissions"/>
            <consortium name="culmorum"/>
            <person name="King R."/>
        </authorList>
    </citation>
    <scope>NUCLEOTIDE SEQUENCE</scope>
</reference>
<protein>
    <submittedName>
        <fullName evidence="3">Uncharacterized protein</fullName>
    </submittedName>
</protein>
<accession>A0A9N9R6I7</accession>
<proteinExistence type="predicted"/>